<evidence type="ECO:0000256" key="1">
    <source>
        <dbReference type="ARBA" id="ARBA00004167"/>
    </source>
</evidence>
<dbReference type="PANTHER" id="PTHR30093">
    <property type="entry name" value="GENERAL SECRETION PATHWAY PROTEIN G"/>
    <property type="match status" value="1"/>
</dbReference>
<gene>
    <name evidence="7" type="ORF">COS99_01005</name>
</gene>
<dbReference type="PROSITE" id="PS00409">
    <property type="entry name" value="PROKAR_NTER_METHYL"/>
    <property type="match status" value="1"/>
</dbReference>
<evidence type="ECO:0000313" key="8">
    <source>
        <dbReference type="Proteomes" id="UP000230052"/>
    </source>
</evidence>
<dbReference type="NCBIfam" id="TIGR02532">
    <property type="entry name" value="IV_pilin_GFxxxE"/>
    <property type="match status" value="1"/>
</dbReference>
<accession>A0A2J0KUX3</accession>
<dbReference type="AlphaFoldDB" id="A0A2J0KUX3"/>
<dbReference type="Gene3D" id="3.30.700.10">
    <property type="entry name" value="Glycoprotein, Type 4 Pilin"/>
    <property type="match status" value="1"/>
</dbReference>
<dbReference type="Pfam" id="PF07963">
    <property type="entry name" value="N_methyl"/>
    <property type="match status" value="1"/>
</dbReference>
<comment type="subcellular location">
    <subcellularLocation>
        <location evidence="1">Membrane</location>
        <topology evidence="1">Single-pass membrane protein</topology>
    </subcellularLocation>
</comment>
<organism evidence="7 8">
    <name type="scientific">Candidatus Aquitaenariimonas noxiae</name>
    <dbReference type="NCBI Taxonomy" id="1974741"/>
    <lineage>
        <taxon>Bacteria</taxon>
        <taxon>Pseudomonadati</taxon>
        <taxon>Candidatus Omnitrophota</taxon>
        <taxon>Candidatus Aquitaenariimonas</taxon>
    </lineage>
</organism>
<keyword evidence="5 6" id="KW-0472">Membrane</keyword>
<evidence type="ECO:0000256" key="3">
    <source>
        <dbReference type="ARBA" id="ARBA00022692"/>
    </source>
</evidence>
<keyword evidence="4 6" id="KW-1133">Transmembrane helix</keyword>
<dbReference type="InterPro" id="IPR012902">
    <property type="entry name" value="N_methyl_site"/>
</dbReference>
<evidence type="ECO:0000313" key="7">
    <source>
        <dbReference type="EMBL" id="PIU42291.1"/>
    </source>
</evidence>
<dbReference type="EMBL" id="PEWV01000012">
    <property type="protein sequence ID" value="PIU42291.1"/>
    <property type="molecule type" value="Genomic_DNA"/>
</dbReference>
<feature type="transmembrane region" description="Helical" evidence="6">
    <location>
        <begin position="37"/>
        <end position="58"/>
    </location>
</feature>
<dbReference type="SUPFAM" id="SSF54523">
    <property type="entry name" value="Pili subunits"/>
    <property type="match status" value="1"/>
</dbReference>
<keyword evidence="3 6" id="KW-0812">Transmembrane</keyword>
<comment type="caution">
    <text evidence="7">The sequence shown here is derived from an EMBL/GenBank/DDBJ whole genome shotgun (WGS) entry which is preliminary data.</text>
</comment>
<dbReference type="PANTHER" id="PTHR30093:SF44">
    <property type="entry name" value="TYPE II SECRETION SYSTEM CORE PROTEIN G"/>
    <property type="match status" value="1"/>
</dbReference>
<name>A0A2J0KUX3_9BACT</name>
<sequence length="175" mass="19873">MEETMNNVRSQKSEVRSQKNTSSVFCHLTSGFTLIELLIVISIIAILAATIIPNFIGFDTEARLTATKTNLDTLRTRVTLFRAKEGRYPASLQELLDTYYLDVGVKKPYLNKFPLEMISKKSGNNEFIDISSSEEPITREGGWAYYTDTADVHVNLDEPLGRIWGEYEGQKPIDW</sequence>
<evidence type="ECO:0000256" key="6">
    <source>
        <dbReference type="SAM" id="Phobius"/>
    </source>
</evidence>
<dbReference type="Proteomes" id="UP000230052">
    <property type="component" value="Unassembled WGS sequence"/>
</dbReference>
<dbReference type="GO" id="GO:0016020">
    <property type="term" value="C:membrane"/>
    <property type="evidence" value="ECO:0007669"/>
    <property type="project" value="UniProtKB-SubCell"/>
</dbReference>
<reference evidence="7 8" key="1">
    <citation type="submission" date="2017-09" db="EMBL/GenBank/DDBJ databases">
        <title>Depth-based differentiation of microbial function through sediment-hosted aquifers and enrichment of novel symbionts in the deep terrestrial subsurface.</title>
        <authorList>
            <person name="Probst A.J."/>
            <person name="Ladd B."/>
            <person name="Jarett J.K."/>
            <person name="Geller-Mcgrath D.E."/>
            <person name="Sieber C.M."/>
            <person name="Emerson J.B."/>
            <person name="Anantharaman K."/>
            <person name="Thomas B.C."/>
            <person name="Malmstrom R."/>
            <person name="Stieglmeier M."/>
            <person name="Klingl A."/>
            <person name="Woyke T."/>
            <person name="Ryan C.M."/>
            <person name="Banfield J.F."/>
        </authorList>
    </citation>
    <scope>NUCLEOTIDE SEQUENCE [LARGE SCALE GENOMIC DNA]</scope>
    <source>
        <strain evidence="7">CG07_land_8_20_14_0_80_42_15</strain>
    </source>
</reference>
<dbReference type="InterPro" id="IPR045584">
    <property type="entry name" value="Pilin-like"/>
</dbReference>
<evidence type="ECO:0000256" key="5">
    <source>
        <dbReference type="ARBA" id="ARBA00023136"/>
    </source>
</evidence>
<evidence type="ECO:0000256" key="4">
    <source>
        <dbReference type="ARBA" id="ARBA00022989"/>
    </source>
</evidence>
<evidence type="ECO:0008006" key="9">
    <source>
        <dbReference type="Google" id="ProtNLM"/>
    </source>
</evidence>
<evidence type="ECO:0000256" key="2">
    <source>
        <dbReference type="ARBA" id="ARBA00022481"/>
    </source>
</evidence>
<keyword evidence="2" id="KW-0488">Methylation</keyword>
<proteinExistence type="predicted"/>
<protein>
    <recommendedName>
        <fullName evidence="9">Type II secretion system protein GspG C-terminal domain-containing protein</fullName>
    </recommendedName>
</protein>